<evidence type="ECO:0000313" key="9">
    <source>
        <dbReference type="EMBL" id="SUU85518.1"/>
    </source>
</evidence>
<evidence type="ECO:0000256" key="6">
    <source>
        <dbReference type="SAM" id="MobiDB-lite"/>
    </source>
</evidence>
<evidence type="ECO:0000259" key="7">
    <source>
        <dbReference type="Pfam" id="PF00082"/>
    </source>
</evidence>
<dbReference type="InterPro" id="IPR050131">
    <property type="entry name" value="Peptidase_S8_subtilisin-like"/>
</dbReference>
<dbReference type="OrthoDB" id="5405281at2"/>
<name>A0A380W971_AFIFE</name>
<dbReference type="PROSITE" id="PS00136">
    <property type="entry name" value="SUBTILASE_ASP"/>
    <property type="match status" value="1"/>
</dbReference>
<dbReference type="EMBL" id="UIGB01000001">
    <property type="protein sequence ID" value="SUU85518.1"/>
    <property type="molecule type" value="Genomic_DNA"/>
</dbReference>
<accession>A0A380W971</accession>
<dbReference type="Pfam" id="PF00082">
    <property type="entry name" value="Peptidase_S8"/>
    <property type="match status" value="1"/>
</dbReference>
<feature type="domain" description="Peptidase S8/S53" evidence="7">
    <location>
        <begin position="208"/>
        <end position="448"/>
    </location>
</feature>
<evidence type="ECO:0000256" key="2">
    <source>
        <dbReference type="ARBA" id="ARBA00022670"/>
    </source>
</evidence>
<dbReference type="Proteomes" id="UP000254343">
    <property type="component" value="Unassembled WGS sequence"/>
</dbReference>
<evidence type="ECO:0000256" key="5">
    <source>
        <dbReference type="PROSITE-ProRule" id="PRU01240"/>
    </source>
</evidence>
<dbReference type="SUPFAM" id="SSF52743">
    <property type="entry name" value="Subtilisin-like"/>
    <property type="match status" value="1"/>
</dbReference>
<evidence type="ECO:0000256" key="3">
    <source>
        <dbReference type="ARBA" id="ARBA00022801"/>
    </source>
</evidence>
<feature type="domain" description="Fervidolysin-like N-terminal prodomain" evidence="8">
    <location>
        <begin position="97"/>
        <end position="175"/>
    </location>
</feature>
<dbReference type="PROSITE" id="PS00137">
    <property type="entry name" value="SUBTILASE_HIS"/>
    <property type="match status" value="1"/>
</dbReference>
<keyword evidence="2 5" id="KW-0645">Protease</keyword>
<evidence type="ECO:0000256" key="1">
    <source>
        <dbReference type="ARBA" id="ARBA00011073"/>
    </source>
</evidence>
<dbReference type="CDD" id="cd05561">
    <property type="entry name" value="Peptidases_S8_4"/>
    <property type="match status" value="1"/>
</dbReference>
<dbReference type="GO" id="GO:0006508">
    <property type="term" value="P:proteolysis"/>
    <property type="evidence" value="ECO:0007669"/>
    <property type="project" value="UniProtKB-KW"/>
</dbReference>
<feature type="region of interest" description="Disordered" evidence="6">
    <location>
        <begin position="67"/>
        <end position="98"/>
    </location>
</feature>
<dbReference type="GO" id="GO:0004252">
    <property type="term" value="F:serine-type endopeptidase activity"/>
    <property type="evidence" value="ECO:0007669"/>
    <property type="project" value="UniProtKB-UniRule"/>
</dbReference>
<dbReference type="Gene3D" id="3.40.50.200">
    <property type="entry name" value="Peptidase S8/S53 domain"/>
    <property type="match status" value="1"/>
</dbReference>
<dbReference type="Pfam" id="PF22148">
    <property type="entry name" value="Fervidolysin_NPro-like"/>
    <property type="match status" value="1"/>
</dbReference>
<dbReference type="InterPro" id="IPR036852">
    <property type="entry name" value="Peptidase_S8/S53_dom_sf"/>
</dbReference>
<feature type="active site" description="Charge relay system" evidence="5">
    <location>
        <position position="400"/>
    </location>
</feature>
<dbReference type="InterPro" id="IPR000209">
    <property type="entry name" value="Peptidase_S8/S53_dom"/>
</dbReference>
<comment type="similarity">
    <text evidence="1 5">Belongs to the peptidase S8 family.</text>
</comment>
<dbReference type="InterPro" id="IPR054399">
    <property type="entry name" value="Fervidolysin-like_N_prodom"/>
</dbReference>
<evidence type="ECO:0000256" key="4">
    <source>
        <dbReference type="ARBA" id="ARBA00022825"/>
    </source>
</evidence>
<dbReference type="PRINTS" id="PR00723">
    <property type="entry name" value="SUBTILISIN"/>
</dbReference>
<gene>
    <name evidence="9" type="ORF">NCTC12722_02731</name>
</gene>
<dbReference type="PROSITE" id="PS51892">
    <property type="entry name" value="SUBTILASE"/>
    <property type="match status" value="1"/>
</dbReference>
<dbReference type="InterPro" id="IPR023827">
    <property type="entry name" value="Peptidase_S8_Asp-AS"/>
</dbReference>
<keyword evidence="3 5" id="KW-0378">Hydrolase</keyword>
<dbReference type="PANTHER" id="PTHR43806:SF11">
    <property type="entry name" value="CEREVISIN-RELATED"/>
    <property type="match status" value="1"/>
</dbReference>
<evidence type="ECO:0000259" key="8">
    <source>
        <dbReference type="Pfam" id="PF22148"/>
    </source>
</evidence>
<evidence type="ECO:0000313" key="10">
    <source>
        <dbReference type="Proteomes" id="UP000254343"/>
    </source>
</evidence>
<reference evidence="9 10" key="1">
    <citation type="submission" date="2018-06" db="EMBL/GenBank/DDBJ databases">
        <authorList>
            <consortium name="Pathogen Informatics"/>
            <person name="Doyle S."/>
        </authorList>
    </citation>
    <scope>NUCLEOTIDE SEQUENCE [LARGE SCALE GENOMIC DNA]</scope>
    <source>
        <strain evidence="9 10">NCTC12722</strain>
    </source>
</reference>
<sequence>MTKRHDLTRRTQALLLAAALGLSPLVVAPALAQMRGLSVGGPNIHVGPRIPINPSVRYSPNLNYGPVVEDRIENGPPRTRKPPPERASKKSSRNPVAAADRTFVPNEVLIEIAGQPTAAQVQDIAKKHRLRQVQSQHIALLDTTFYRWRIPDGRSVDTVVKQLSADGGIKSAQRNSIFRLQDDPGGKAPFQYALAKLRLPEAQALSTGEKIKVAVIDSGIDIAHPELAGSIAGTFDALDSKEKAHAHGTSIAGIIAAHATLKGAAPAAKLLAIRAFGESKTGAESTTFLVLKGLDYAASNGAQIVNMSFAGPRDAVIARGLAAAAAKNMVLVAAVGNAGPKAAPLFPGADPHVIGVTATDASDAIFAKANQGAYVAVAAPGVDILAPLPDGKYGVSSGTSLSAAYVSGLAALMLARNPSLTPDEVRQALTQSARDLGAPGRDDRFGAGEADAFAAVSAVAAPVATASEPSARAPR</sequence>
<organism evidence="9 10">
    <name type="scientific">Afipia felis</name>
    <name type="common">Cat scratch disease bacillus</name>
    <dbReference type="NCBI Taxonomy" id="1035"/>
    <lineage>
        <taxon>Bacteria</taxon>
        <taxon>Pseudomonadati</taxon>
        <taxon>Pseudomonadota</taxon>
        <taxon>Alphaproteobacteria</taxon>
        <taxon>Hyphomicrobiales</taxon>
        <taxon>Nitrobacteraceae</taxon>
        <taxon>Afipia</taxon>
    </lineage>
</organism>
<dbReference type="AlphaFoldDB" id="A0A380W971"/>
<proteinExistence type="inferred from homology"/>
<dbReference type="PANTHER" id="PTHR43806">
    <property type="entry name" value="PEPTIDASE S8"/>
    <property type="match status" value="1"/>
</dbReference>
<feature type="active site" description="Charge relay system" evidence="5">
    <location>
        <position position="217"/>
    </location>
</feature>
<feature type="active site" description="Charge relay system" evidence="5">
    <location>
        <position position="247"/>
    </location>
</feature>
<dbReference type="InterPro" id="IPR022398">
    <property type="entry name" value="Peptidase_S8_His-AS"/>
</dbReference>
<dbReference type="EC" id="3.4.21.-" evidence="9"/>
<dbReference type="InterPro" id="IPR015500">
    <property type="entry name" value="Peptidase_S8_subtilisin-rel"/>
</dbReference>
<keyword evidence="4 5" id="KW-0720">Serine protease</keyword>
<protein>
    <submittedName>
        <fullName evidence="9">Thermophilic serine proteinase</fullName>
        <ecNumber evidence="9">3.4.21.-</ecNumber>
    </submittedName>
</protein>
<dbReference type="RefSeq" id="WP_002716344.1">
    <property type="nucleotide sequence ID" value="NZ_UFSI01000001.1"/>
</dbReference>